<organism evidence="1 2">
    <name type="scientific">Oceanobacillus profundus</name>
    <dbReference type="NCBI Taxonomy" id="372463"/>
    <lineage>
        <taxon>Bacteria</taxon>
        <taxon>Bacillati</taxon>
        <taxon>Bacillota</taxon>
        <taxon>Bacilli</taxon>
        <taxon>Bacillales</taxon>
        <taxon>Bacillaceae</taxon>
        <taxon>Oceanobacillus</taxon>
    </lineage>
</organism>
<evidence type="ECO:0000313" key="1">
    <source>
        <dbReference type="EMBL" id="RHW35337.1"/>
    </source>
</evidence>
<name>A0A417YNR4_9BACI</name>
<dbReference type="EMBL" id="QWEH01000001">
    <property type="protein sequence ID" value="RHW35337.1"/>
    <property type="molecule type" value="Genomic_DNA"/>
</dbReference>
<proteinExistence type="predicted"/>
<gene>
    <name evidence="1" type="ORF">D1B32_01580</name>
</gene>
<comment type="caution">
    <text evidence="1">The sequence shown here is derived from an EMBL/GenBank/DDBJ whole genome shotgun (WGS) entry which is preliminary data.</text>
</comment>
<evidence type="ECO:0000313" key="2">
    <source>
        <dbReference type="Proteomes" id="UP000285456"/>
    </source>
</evidence>
<dbReference type="OrthoDB" id="2431483at2"/>
<protein>
    <recommendedName>
        <fullName evidence="3">DUF4901 domain-containing protein</fullName>
    </recommendedName>
</protein>
<keyword evidence="2" id="KW-1185">Reference proteome</keyword>
<evidence type="ECO:0008006" key="3">
    <source>
        <dbReference type="Google" id="ProtNLM"/>
    </source>
</evidence>
<dbReference type="Proteomes" id="UP000285456">
    <property type="component" value="Unassembled WGS sequence"/>
</dbReference>
<reference evidence="1 2" key="1">
    <citation type="journal article" date="2007" name="Int. J. Syst. Evol. Microbiol.">
        <title>Oceanobacillus profundus sp. nov., isolated from a deep-sea sediment core.</title>
        <authorList>
            <person name="Kim Y.G."/>
            <person name="Choi D.H."/>
            <person name="Hyun S."/>
            <person name="Cho B.C."/>
        </authorList>
    </citation>
    <scope>NUCLEOTIDE SEQUENCE [LARGE SCALE GENOMIC DNA]</scope>
    <source>
        <strain evidence="1 2">DSM 18246</strain>
    </source>
</reference>
<dbReference type="RefSeq" id="WP_118888458.1">
    <property type="nucleotide sequence ID" value="NZ_PHUT01000001.1"/>
</dbReference>
<sequence length="421" mass="48561">MDVRIQEIVDFTADKFKLEAFYLKRHAIYREKIDQNGESFVLNMEWFPNDAIISDDDLNPAGTISIDIDIHSKLIRRLIFVEGENKLETDLPKAGNTELAIEWIEQETGLEFGRQFKLVQEEDKELFFQAAVDNISVFPSGSIQVRFNDGHKLTLFSIDGHFPNEDQLNWEPFALTPEKIEPIAKAQTKLLEIPLEDEEKWNAVYGITTVFVTNDGDKTISYEQVESSESYTQHDLVLQWEKTIEEPLARKDIDLSQEVTVEEAFASKDALVDIPLNDDEQKQVIKTVQNFMQREYPQASGDWKLAALWREKAYIIAELRPTKPDARVIDRKIKLLMDGADYEALNYVDNQALVDMFKHFEHADEPKFSEEEAFEKLAKHIDITPVYVFDKTQNRYILCGKVDCGYGVDSFSGEIILLDEL</sequence>
<dbReference type="AlphaFoldDB" id="A0A417YNR4"/>
<accession>A0A417YNR4</accession>